<dbReference type="InterPro" id="IPR036291">
    <property type="entry name" value="NAD(P)-bd_dom_sf"/>
</dbReference>
<accession>A0A6A5QHL3</accession>
<evidence type="ECO:0000313" key="1">
    <source>
        <dbReference type="EMBL" id="KAF1914832.1"/>
    </source>
</evidence>
<dbReference type="OrthoDB" id="9975943at2759"/>
<gene>
    <name evidence="1" type="ORF">BDU57DRAFT_589008</name>
</gene>
<keyword evidence="2" id="KW-1185">Reference proteome</keyword>
<sequence>MHLILTGATGLVGASVLHNMLAQESISRISILSRRPVKMAEGHDKAKVIIHNNYRKYEKALLEELRGAQGCVWAQGVSQNAVSKEEYLEITHDYPLAAAKAFSTLHSDSPFTFVYVSAEGATQAPGMFTSHFARVKGETEASLFDFAQQNPMFNVYNVRPGGVDWLGQPEIHPFIPQQALYKRVLVPPLNVVYKGLITPTQPMGKIMTELAMSKGEPLQGSGVQMEGTVLTNAGMRRMAGL</sequence>
<evidence type="ECO:0000313" key="2">
    <source>
        <dbReference type="Proteomes" id="UP000800096"/>
    </source>
</evidence>
<evidence type="ECO:0008006" key="3">
    <source>
        <dbReference type="Google" id="ProtNLM"/>
    </source>
</evidence>
<dbReference type="SUPFAM" id="SSF51735">
    <property type="entry name" value="NAD(P)-binding Rossmann-fold domains"/>
    <property type="match status" value="1"/>
</dbReference>
<name>A0A6A5QHL3_AMPQU</name>
<dbReference type="PANTHER" id="PTHR14097:SF8">
    <property type="entry name" value="NAD(P)-BINDING DOMAIN-CONTAINING PROTEIN"/>
    <property type="match status" value="1"/>
</dbReference>
<dbReference type="Proteomes" id="UP000800096">
    <property type="component" value="Unassembled WGS sequence"/>
</dbReference>
<proteinExistence type="predicted"/>
<dbReference type="PANTHER" id="PTHR14097">
    <property type="entry name" value="OXIDOREDUCTASE HTATIP2"/>
    <property type="match status" value="1"/>
</dbReference>
<organism evidence="1 2">
    <name type="scientific">Ampelomyces quisqualis</name>
    <name type="common">Powdery mildew agent</name>
    <dbReference type="NCBI Taxonomy" id="50730"/>
    <lineage>
        <taxon>Eukaryota</taxon>
        <taxon>Fungi</taxon>
        <taxon>Dikarya</taxon>
        <taxon>Ascomycota</taxon>
        <taxon>Pezizomycotina</taxon>
        <taxon>Dothideomycetes</taxon>
        <taxon>Pleosporomycetidae</taxon>
        <taxon>Pleosporales</taxon>
        <taxon>Pleosporineae</taxon>
        <taxon>Phaeosphaeriaceae</taxon>
        <taxon>Ampelomyces</taxon>
    </lineage>
</organism>
<protein>
    <recommendedName>
        <fullName evidence="3">Nucleoside-diphosphate-sugar epimerase</fullName>
    </recommendedName>
</protein>
<dbReference type="Gene3D" id="3.40.50.720">
    <property type="entry name" value="NAD(P)-binding Rossmann-like Domain"/>
    <property type="match status" value="1"/>
</dbReference>
<reference evidence="1" key="1">
    <citation type="journal article" date="2020" name="Stud. Mycol.">
        <title>101 Dothideomycetes genomes: a test case for predicting lifestyles and emergence of pathogens.</title>
        <authorList>
            <person name="Haridas S."/>
            <person name="Albert R."/>
            <person name="Binder M."/>
            <person name="Bloem J."/>
            <person name="Labutti K."/>
            <person name="Salamov A."/>
            <person name="Andreopoulos B."/>
            <person name="Baker S."/>
            <person name="Barry K."/>
            <person name="Bills G."/>
            <person name="Bluhm B."/>
            <person name="Cannon C."/>
            <person name="Castanera R."/>
            <person name="Culley D."/>
            <person name="Daum C."/>
            <person name="Ezra D."/>
            <person name="Gonzalez J."/>
            <person name="Henrissat B."/>
            <person name="Kuo A."/>
            <person name="Liang C."/>
            <person name="Lipzen A."/>
            <person name="Lutzoni F."/>
            <person name="Magnuson J."/>
            <person name="Mondo S."/>
            <person name="Nolan M."/>
            <person name="Ohm R."/>
            <person name="Pangilinan J."/>
            <person name="Park H.-J."/>
            <person name="Ramirez L."/>
            <person name="Alfaro M."/>
            <person name="Sun H."/>
            <person name="Tritt A."/>
            <person name="Yoshinaga Y."/>
            <person name="Zwiers L.-H."/>
            <person name="Turgeon B."/>
            <person name="Goodwin S."/>
            <person name="Spatafora J."/>
            <person name="Crous P."/>
            <person name="Grigoriev I."/>
        </authorList>
    </citation>
    <scope>NUCLEOTIDE SEQUENCE</scope>
    <source>
        <strain evidence="1">HMLAC05119</strain>
    </source>
</reference>
<dbReference type="EMBL" id="ML979137">
    <property type="protein sequence ID" value="KAF1914832.1"/>
    <property type="molecule type" value="Genomic_DNA"/>
</dbReference>
<dbReference type="AlphaFoldDB" id="A0A6A5QHL3"/>